<dbReference type="Pfam" id="PF02222">
    <property type="entry name" value="ATP-grasp"/>
    <property type="match status" value="1"/>
</dbReference>
<dbReference type="NCBIfam" id="NF004679">
    <property type="entry name" value="PRK06019.1-5"/>
    <property type="match status" value="1"/>
</dbReference>
<dbReference type="InterPro" id="IPR016185">
    <property type="entry name" value="PreATP-grasp_dom_sf"/>
</dbReference>
<dbReference type="InterPro" id="IPR005875">
    <property type="entry name" value="PurK"/>
</dbReference>
<name>A0A4Q7KGC4_9PSEU</name>
<dbReference type="Gene3D" id="3.30.1490.20">
    <property type="entry name" value="ATP-grasp fold, A domain"/>
    <property type="match status" value="1"/>
</dbReference>
<dbReference type="RefSeq" id="WP_130347103.1">
    <property type="nucleotide sequence ID" value="NZ_SGWQ01000010.1"/>
</dbReference>
<comment type="function">
    <text evidence="5">Catalyzes the ATP-dependent conversion of 5-aminoimidazole ribonucleotide (AIR) and HCO(3)(-) to N5-carboxyaminoimidazole ribonucleotide (N5-CAIR).</text>
</comment>
<protein>
    <recommendedName>
        <fullName evidence="5 6">N5-carboxyaminoimidazole ribonucleotide synthase</fullName>
        <shortName evidence="5 6">N5-CAIR synthase</shortName>
        <ecNumber evidence="5 6">6.3.4.18</ecNumber>
    </recommendedName>
    <alternativeName>
        <fullName evidence="5 6">5-(carboxyamino)imidazole ribonucleotide synthetase</fullName>
    </alternativeName>
</protein>
<dbReference type="Proteomes" id="UP000294257">
    <property type="component" value="Unassembled WGS sequence"/>
</dbReference>
<dbReference type="InterPro" id="IPR054350">
    <property type="entry name" value="PurT/PurK_preATP-grasp"/>
</dbReference>
<keyword evidence="1 5" id="KW-0436">Ligase</keyword>
<dbReference type="FunFam" id="3.40.50.20:FF:000025">
    <property type="entry name" value="N5-carboxyaminoimidazole ribonucleotide synthase"/>
    <property type="match status" value="1"/>
</dbReference>
<keyword evidence="3 5" id="KW-0658">Purine biosynthesis</keyword>
<proteinExistence type="inferred from homology"/>
<dbReference type="FunFam" id="3.30.470.20:FF:000029">
    <property type="entry name" value="N5-carboxyaminoimidazole ribonucleotide synthase"/>
    <property type="match status" value="1"/>
</dbReference>
<dbReference type="GO" id="GO:0004638">
    <property type="term" value="F:phosphoribosylaminoimidazole carboxylase activity"/>
    <property type="evidence" value="ECO:0007669"/>
    <property type="project" value="InterPro"/>
</dbReference>
<feature type="domain" description="ATP-grasp" evidence="7">
    <location>
        <begin position="111"/>
        <end position="299"/>
    </location>
</feature>
<keyword evidence="4 5" id="KW-0067">ATP-binding</keyword>
<comment type="caution">
    <text evidence="5">Lacks conserved residue(s) required for the propagation of feature annotation.</text>
</comment>
<comment type="function">
    <text evidence="6">Catalyzes the ATP-dependent conversion of 5-aminoimidazole ribonucleotide (AIR) and HCO(3)- to N5-carboxyaminoimidazole ribonucleotide (N5-CAIR).</text>
</comment>
<comment type="similarity">
    <text evidence="5 6">Belongs to the PurK/PurT family.</text>
</comment>
<dbReference type="SUPFAM" id="SSF51246">
    <property type="entry name" value="Rudiment single hybrid motif"/>
    <property type="match status" value="1"/>
</dbReference>
<dbReference type="PROSITE" id="PS50975">
    <property type="entry name" value="ATP_GRASP"/>
    <property type="match status" value="1"/>
</dbReference>
<dbReference type="InterPro" id="IPR011054">
    <property type="entry name" value="Rudment_hybrid_motif"/>
</dbReference>
<dbReference type="Pfam" id="PF17769">
    <property type="entry name" value="PurK_C"/>
    <property type="match status" value="1"/>
</dbReference>
<evidence type="ECO:0000256" key="5">
    <source>
        <dbReference type="HAMAP-Rule" id="MF_01928"/>
    </source>
</evidence>
<accession>A0A4Q7KGC4</accession>
<comment type="pathway">
    <text evidence="5 6">Purine metabolism; IMP biosynthesis via de novo pathway; 5-amino-1-(5-phospho-D-ribosyl)imidazole-4-carboxylate from 5-amino-1-(5-phospho-D-ribosyl)imidazole (N5-CAIR route): step 1/2.</text>
</comment>
<dbReference type="UniPathway" id="UPA00074">
    <property type="reaction ID" value="UER00942"/>
</dbReference>
<evidence type="ECO:0000256" key="1">
    <source>
        <dbReference type="ARBA" id="ARBA00022598"/>
    </source>
</evidence>
<dbReference type="GO" id="GO:0005524">
    <property type="term" value="F:ATP binding"/>
    <property type="evidence" value="ECO:0007669"/>
    <property type="project" value="UniProtKB-UniRule"/>
</dbReference>
<reference evidence="8 9" key="1">
    <citation type="submission" date="2019-02" db="EMBL/GenBank/DDBJ databases">
        <title>Genomic Encyclopedia of Type Strains, Phase IV (KMG-IV): sequencing the most valuable type-strain genomes for metagenomic binning, comparative biology and taxonomic classification.</title>
        <authorList>
            <person name="Goeker M."/>
        </authorList>
    </citation>
    <scope>NUCLEOTIDE SEQUENCE [LARGE SCALE GENOMIC DNA]</scope>
    <source>
        <strain evidence="8 9">DSM 101727</strain>
    </source>
</reference>
<dbReference type="OrthoDB" id="9804625at2"/>
<evidence type="ECO:0000313" key="8">
    <source>
        <dbReference type="EMBL" id="RZS33880.1"/>
    </source>
</evidence>
<dbReference type="InterPro" id="IPR040686">
    <property type="entry name" value="PurK_C"/>
</dbReference>
<organism evidence="8 9">
    <name type="scientific">Herbihabitans rhizosphaerae</name>
    <dbReference type="NCBI Taxonomy" id="1872711"/>
    <lineage>
        <taxon>Bacteria</taxon>
        <taxon>Bacillati</taxon>
        <taxon>Actinomycetota</taxon>
        <taxon>Actinomycetes</taxon>
        <taxon>Pseudonocardiales</taxon>
        <taxon>Pseudonocardiaceae</taxon>
        <taxon>Herbihabitans</taxon>
    </lineage>
</organism>
<dbReference type="Gene3D" id="3.30.470.20">
    <property type="entry name" value="ATP-grasp fold, B domain"/>
    <property type="match status" value="1"/>
</dbReference>
<gene>
    <name evidence="5 6" type="primary">purK</name>
    <name evidence="8" type="ORF">EV193_11030</name>
</gene>
<dbReference type="SUPFAM" id="SSF56059">
    <property type="entry name" value="Glutathione synthetase ATP-binding domain-like"/>
    <property type="match status" value="1"/>
</dbReference>
<dbReference type="PANTHER" id="PTHR11609:SF5">
    <property type="entry name" value="PHOSPHORIBOSYLAMINOIMIDAZOLE CARBOXYLASE"/>
    <property type="match status" value="1"/>
</dbReference>
<comment type="subunit">
    <text evidence="5 6">Homodimer.</text>
</comment>
<dbReference type="GO" id="GO:0046872">
    <property type="term" value="F:metal ion binding"/>
    <property type="evidence" value="ECO:0007669"/>
    <property type="project" value="InterPro"/>
</dbReference>
<dbReference type="PANTHER" id="PTHR11609">
    <property type="entry name" value="PURINE BIOSYNTHESIS PROTEIN 6/7, PUR6/7"/>
    <property type="match status" value="1"/>
</dbReference>
<comment type="catalytic activity">
    <reaction evidence="5 6">
        <text>5-amino-1-(5-phospho-beta-D-ribosyl)imidazole + hydrogencarbonate + ATP = 5-carboxyamino-1-(5-phospho-D-ribosyl)imidazole + ADP + phosphate + 2 H(+)</text>
        <dbReference type="Rhea" id="RHEA:19317"/>
        <dbReference type="ChEBI" id="CHEBI:15378"/>
        <dbReference type="ChEBI" id="CHEBI:17544"/>
        <dbReference type="ChEBI" id="CHEBI:30616"/>
        <dbReference type="ChEBI" id="CHEBI:43474"/>
        <dbReference type="ChEBI" id="CHEBI:58730"/>
        <dbReference type="ChEBI" id="CHEBI:137981"/>
        <dbReference type="ChEBI" id="CHEBI:456216"/>
        <dbReference type="EC" id="6.3.4.18"/>
    </reaction>
</comment>
<dbReference type="FunFam" id="3.30.1490.20:FF:000015">
    <property type="entry name" value="N5-carboxyaminoimidazole ribonucleotide synthase"/>
    <property type="match status" value="1"/>
</dbReference>
<dbReference type="GO" id="GO:0006189">
    <property type="term" value="P:'de novo' IMP biosynthetic process"/>
    <property type="evidence" value="ECO:0007669"/>
    <property type="project" value="UniProtKB-UniRule"/>
</dbReference>
<dbReference type="GO" id="GO:0005829">
    <property type="term" value="C:cytosol"/>
    <property type="evidence" value="ECO:0007669"/>
    <property type="project" value="TreeGrafter"/>
</dbReference>
<feature type="binding site" evidence="5">
    <location>
        <position position="147"/>
    </location>
    <ligand>
        <name>ATP</name>
        <dbReference type="ChEBI" id="CHEBI:30616"/>
    </ligand>
</feature>
<evidence type="ECO:0000256" key="4">
    <source>
        <dbReference type="ARBA" id="ARBA00022840"/>
    </source>
</evidence>
<comment type="caution">
    <text evidence="8">The sequence shown here is derived from an EMBL/GenBank/DDBJ whole genome shotgun (WGS) entry which is preliminary data.</text>
</comment>
<evidence type="ECO:0000256" key="6">
    <source>
        <dbReference type="RuleBase" id="RU361200"/>
    </source>
</evidence>
<keyword evidence="9" id="KW-1185">Reference proteome</keyword>
<evidence type="ECO:0000256" key="2">
    <source>
        <dbReference type="ARBA" id="ARBA00022741"/>
    </source>
</evidence>
<feature type="binding site" evidence="5">
    <location>
        <position position="107"/>
    </location>
    <ligand>
        <name>ATP</name>
        <dbReference type="ChEBI" id="CHEBI:30616"/>
    </ligand>
</feature>
<sequence>MDKVTGLPIVGMVGGGQLARMTHQASVALGQSLHVLAVSESDPAALVSPDVTLGSHTDLDALRSFAEGCDVVTFDHEHVPTEHLRALEAEGVAVRPGPDALLHAQDKLVMRRRLADLGVPVPEFAPVESVADVTVFGDKHGWPVVLKAARGGYDGRGVWMLDDPAAAEETVAPQLEAGVPLLVEERVEMRRELAALAARSPFGQGAAWPLVETVQQDGICVEVLAPAPNVAPADAERAYDLALRIANELDVVGVLAVELFDTPSGLIVNELAMRPHNSGHWTIEGARTSQFEQHLRAVLDYPLGATDPLAPAVVMANVLGAQRIPEMSADERIHHLFARYRDAHVHYYGKGERPGRKIGHVTMLGDDMDDVRTRAKLAAHWLSHGEWLDGYDIHGSAT</sequence>
<feature type="binding site" evidence="5">
    <location>
        <position position="192"/>
    </location>
    <ligand>
        <name>ATP</name>
        <dbReference type="ChEBI" id="CHEBI:30616"/>
    </ligand>
</feature>
<evidence type="ECO:0000259" key="7">
    <source>
        <dbReference type="PROSITE" id="PS50975"/>
    </source>
</evidence>
<feature type="binding site" evidence="5">
    <location>
        <begin position="184"/>
        <end position="187"/>
    </location>
    <ligand>
        <name>ATP</name>
        <dbReference type="ChEBI" id="CHEBI:30616"/>
    </ligand>
</feature>
<dbReference type="EC" id="6.3.4.18" evidence="5 6"/>
<evidence type="ECO:0000256" key="3">
    <source>
        <dbReference type="ARBA" id="ARBA00022755"/>
    </source>
</evidence>
<keyword evidence="2 5" id="KW-0547">Nucleotide-binding</keyword>
<dbReference type="InterPro" id="IPR011761">
    <property type="entry name" value="ATP-grasp"/>
</dbReference>
<dbReference type="AlphaFoldDB" id="A0A4Q7KGC4"/>
<dbReference type="GO" id="GO:0034028">
    <property type="term" value="F:5-(carboxyamino)imidazole ribonucleotide synthase activity"/>
    <property type="evidence" value="ECO:0007669"/>
    <property type="project" value="UniProtKB-UniRule"/>
</dbReference>
<dbReference type="NCBIfam" id="TIGR01161">
    <property type="entry name" value="purK"/>
    <property type="match status" value="1"/>
</dbReference>
<dbReference type="NCBIfam" id="NF004680">
    <property type="entry name" value="PRK06019.1-6"/>
    <property type="match status" value="1"/>
</dbReference>
<dbReference type="InterPro" id="IPR013815">
    <property type="entry name" value="ATP_grasp_subdomain_1"/>
</dbReference>
<feature type="binding site" evidence="5">
    <location>
        <begin position="269"/>
        <end position="270"/>
    </location>
    <ligand>
        <name>ATP</name>
        <dbReference type="ChEBI" id="CHEBI:30616"/>
    </ligand>
</feature>
<dbReference type="HAMAP" id="MF_01928">
    <property type="entry name" value="PurK"/>
    <property type="match status" value="1"/>
</dbReference>
<dbReference type="EMBL" id="SGWQ01000010">
    <property type="protein sequence ID" value="RZS33880.1"/>
    <property type="molecule type" value="Genomic_DNA"/>
</dbReference>
<dbReference type="InterPro" id="IPR003135">
    <property type="entry name" value="ATP-grasp_carboxylate-amine"/>
</dbReference>
<dbReference type="Gene3D" id="3.40.50.20">
    <property type="match status" value="1"/>
</dbReference>
<dbReference type="SUPFAM" id="SSF52440">
    <property type="entry name" value="PreATP-grasp domain"/>
    <property type="match status" value="1"/>
</dbReference>
<evidence type="ECO:0000313" key="9">
    <source>
        <dbReference type="Proteomes" id="UP000294257"/>
    </source>
</evidence>
<dbReference type="Pfam" id="PF22660">
    <property type="entry name" value="RS_preATP-grasp-like"/>
    <property type="match status" value="1"/>
</dbReference>